<sequence length="928" mass="104011">MSTNWFLNDELSTDSCKYFEEQRMRQILESIVAGITYNKPSDPLEYMECCIQKIRANELLSAQPTLRWDTFLPPIVLLSRNSRQDSIVVRKSKIGNTVLPRISTTHAHQSNEHQAPSLITEIGVQKRISIVLPPIQSATDRAFKDTSITTTPQITSRGQAWNNIVFVLGGPGSGKGTQCVRIAKEFNYTHLSAGDLLRNEVATGSSLGKQLDSMMKEGKIVPTDITLRLLTEAMETAPAAKGFLIDGFPRQLDQAEAFESKIARCRFVLYFECSESVLEQRLLERGKSSGRADDNMETIKKRFHTFVETSYPVIEFFKNAGRCFKISSEQSPDEVYDEVQQCFVDPPLYHPNIVFILGGPGSGKGTQCERLVKEFQLTHLSAGDLLRGEVERGTEVGILASELMKEGKIVPMDLILSLLRKEIEKNIASIGFLIDGFPRAMDQALEFEKTIGPCRAVLAFTCSLPVLEQRLLERGKTSGRADDNLDTIKKRFHTFNEQSLPVIEYYKSKGKCVEISSENAIDRVYDDARLVFIPPEPLHHPNLVFILGGPGSGKGTLCEKIVKEFDFIHISTGDLLRREIENKTAIGQLVEQCILVGAMAPSHIILELLIREIMGNFAAPGFLIDGFPRAMDQALNFERVVGSPKFVLFLECPLNILEKRLVERGRTSGRADDNIDTIRKRFITYHDESLPVIRYYTSKSIALKISSIRAPDEVFDQVKVNFAYMKTKQPFEGQLIIFVLGGPGSGKGTQCDRLVAKYGLTHLSTGDLLRDEVKKGSPLGAQLESDMTQGKMVSMEVIMKLLLAEMNQKKDGPGYLIDGFPRTIEQAHLFESVIGRCTFVLYFEASNEILTTRLLKRGETSGRADDNLESIGKRLVTFENASLPVIRYYERTNRVKKINSEAHVDEVTAKTVLLFEENHTFSTTKDLQ</sequence>
<dbReference type="PRINTS" id="PR00094">
    <property type="entry name" value="ADENYLTKNASE"/>
</dbReference>
<dbReference type="PANTHER" id="PTHR23359">
    <property type="entry name" value="NUCLEOTIDE KINASE"/>
    <property type="match status" value="1"/>
</dbReference>
<dbReference type="FunFam" id="3.40.50.300:FF:000315">
    <property type="entry name" value="Adenylate kinase 1"/>
    <property type="match status" value="1"/>
</dbReference>
<dbReference type="PROSITE" id="PS00113">
    <property type="entry name" value="ADENYLATE_KINASE"/>
    <property type="match status" value="4"/>
</dbReference>
<keyword evidence="2 9" id="KW-0808">Transferase</keyword>
<dbReference type="VEuPathDB" id="FungiDB:BDEG_28098"/>
<comment type="subcellular location">
    <subcellularLocation>
        <location evidence="9">Cytoplasm</location>
    </subcellularLocation>
    <subcellularLocation>
        <location evidence="9">Nucleus</location>
    </subcellularLocation>
    <text evidence="9">Predominantly cytoplasmic.</text>
</comment>
<feature type="binding site" evidence="9">
    <location>
        <position position="285"/>
    </location>
    <ligand>
        <name>ATP</name>
        <dbReference type="ChEBI" id="CHEBI:30616"/>
    </ligand>
</feature>
<dbReference type="InterPro" id="IPR027417">
    <property type="entry name" value="P-loop_NTPase"/>
</dbReference>
<dbReference type="InterPro" id="IPR006266">
    <property type="entry name" value="UMP_CMP_kinase"/>
</dbReference>
<keyword evidence="3 9" id="KW-0547">Nucleotide-binding</keyword>
<dbReference type="SUPFAM" id="SSF52540">
    <property type="entry name" value="P-loop containing nucleoside triphosphate hydrolases"/>
    <property type="match status" value="4"/>
</dbReference>
<evidence type="ECO:0000256" key="8">
    <source>
        <dbReference type="ARBA" id="ARBA00048116"/>
    </source>
</evidence>
<evidence type="ECO:0000256" key="7">
    <source>
        <dbReference type="ARBA" id="ARBA00023242"/>
    </source>
</evidence>
<organism evidence="10 11">
    <name type="scientific">Batrachochytrium dendrobatidis (strain JEL423)</name>
    <dbReference type="NCBI Taxonomy" id="403673"/>
    <lineage>
        <taxon>Eukaryota</taxon>
        <taxon>Fungi</taxon>
        <taxon>Fungi incertae sedis</taxon>
        <taxon>Chytridiomycota</taxon>
        <taxon>Chytridiomycota incertae sedis</taxon>
        <taxon>Chytridiomycetes</taxon>
        <taxon>Rhizophydiales</taxon>
        <taxon>Rhizophydiales incertae sedis</taxon>
        <taxon>Batrachochytrium</taxon>
    </lineage>
</organism>
<proteinExistence type="inferred from homology"/>
<gene>
    <name evidence="10" type="ORF">BDEG_28098</name>
</gene>
<feature type="binding site" evidence="9">
    <location>
        <position position="198"/>
    </location>
    <ligand>
        <name>a ribonucleoside 5'-phosphate</name>
        <dbReference type="ChEBI" id="CHEBI:58043"/>
    </ligand>
</feature>
<dbReference type="Gene3D" id="3.40.50.300">
    <property type="entry name" value="P-loop containing nucleotide triphosphate hydrolases"/>
    <property type="match status" value="4"/>
</dbReference>
<evidence type="ECO:0000256" key="9">
    <source>
        <dbReference type="HAMAP-Rule" id="MF_03172"/>
    </source>
</evidence>
<evidence type="ECO:0000313" key="10">
    <source>
        <dbReference type="EMBL" id="OAJ44917.1"/>
    </source>
</evidence>
<keyword evidence="7 9" id="KW-0539">Nucleus</keyword>
<comment type="caution">
    <text evidence="9">Lacks conserved residue(s) required for the propagation of feature annotation.</text>
</comment>
<evidence type="ECO:0000256" key="2">
    <source>
        <dbReference type="ARBA" id="ARBA00022679"/>
    </source>
</evidence>
<comment type="catalytic activity">
    <reaction evidence="8 9">
        <text>UMP + ATP = UDP + ADP</text>
        <dbReference type="Rhea" id="RHEA:24400"/>
        <dbReference type="ChEBI" id="CHEBI:30616"/>
        <dbReference type="ChEBI" id="CHEBI:57865"/>
        <dbReference type="ChEBI" id="CHEBI:58223"/>
        <dbReference type="ChEBI" id="CHEBI:456216"/>
        <dbReference type="EC" id="2.7.4.14"/>
    </reaction>
</comment>
<comment type="similarity">
    <text evidence="9">Belongs to the adenylate kinase family. UMP-CMP kinase subfamily.</text>
</comment>
<feature type="binding site" evidence="9">
    <location>
        <begin position="172"/>
        <end position="177"/>
    </location>
    <ligand>
        <name>ATP</name>
        <dbReference type="ChEBI" id="CHEBI:30616"/>
    </ligand>
</feature>
<dbReference type="GO" id="GO:0005634">
    <property type="term" value="C:nucleus"/>
    <property type="evidence" value="ECO:0007669"/>
    <property type="project" value="UniProtKB-SubCell"/>
</dbReference>
<comment type="subunit">
    <text evidence="9">Monomer.</text>
</comment>
<dbReference type="HAMAP" id="MF_00235">
    <property type="entry name" value="Adenylate_kinase_Adk"/>
    <property type="match status" value="4"/>
</dbReference>
<comment type="cofactor">
    <cofactor evidence="9">
        <name>Mg(2+)</name>
        <dbReference type="ChEBI" id="CHEBI:18420"/>
    </cofactor>
    <text evidence="9">Binds 1 Mg(2+) ion per monomer.</text>
</comment>
<feature type="binding site" evidence="9">
    <location>
        <position position="302"/>
    </location>
    <ligand>
        <name>a ribonucleoside 5'-phosphate</name>
        <dbReference type="ChEBI" id="CHEBI:58043"/>
    </ligand>
</feature>
<name>A0A177WXU3_BATDL</name>
<comment type="domain">
    <text evidence="9">Consists of three domains, a large central CORE domain and two small peripheral domains, NMPbind and LID, which undergo movements during catalysis. The LID domain closes over the site of phosphoryl transfer upon ATP binding. Assembling and dissambling the active center during each catalytic cycle provides an effective means to prevent ATP hydrolysis.</text>
</comment>
<feature type="binding site" evidence="9">
    <location>
        <position position="291"/>
    </location>
    <ligand>
        <name>a ribonucleoside 5'-phosphate</name>
        <dbReference type="ChEBI" id="CHEBI:58043"/>
    </ligand>
</feature>
<dbReference type="GO" id="GO:0033862">
    <property type="term" value="F:UMP kinase activity"/>
    <property type="evidence" value="ECO:0007669"/>
    <property type="project" value="RHEA"/>
</dbReference>
<feature type="binding site" evidence="9">
    <location>
        <position position="254"/>
    </location>
    <ligand>
        <name>a ribonucleoside 5'-phosphate</name>
        <dbReference type="ChEBI" id="CHEBI:58043"/>
    </ligand>
</feature>
<feature type="region of interest" description="LID" evidence="9">
    <location>
        <begin position="284"/>
        <end position="294"/>
    </location>
</feature>
<keyword evidence="6 9" id="KW-0665">Pyrimidine biosynthesis</keyword>
<evidence type="ECO:0000256" key="5">
    <source>
        <dbReference type="ARBA" id="ARBA00022840"/>
    </source>
</evidence>
<dbReference type="Pfam" id="PF00406">
    <property type="entry name" value="ADK"/>
    <property type="match status" value="4"/>
</dbReference>
<dbReference type="OrthoDB" id="442176at2759"/>
<evidence type="ECO:0000256" key="3">
    <source>
        <dbReference type="ARBA" id="ARBA00022741"/>
    </source>
</evidence>
<evidence type="ECO:0000256" key="4">
    <source>
        <dbReference type="ARBA" id="ARBA00022777"/>
    </source>
</evidence>
<protein>
    <recommendedName>
        <fullName evidence="9">Uridylate kinase</fullName>
        <shortName evidence="9">UK</shortName>
        <ecNumber evidence="9">2.7.4.14</ecNumber>
    </recommendedName>
    <alternativeName>
        <fullName evidence="9">ATP:UMP phosphotransferase</fullName>
    </alternativeName>
    <alternativeName>
        <fullName evidence="9">Deoxycytidylate kinase</fullName>
        <shortName evidence="9">CK</shortName>
        <shortName evidence="9">dCMP kinase</shortName>
    </alternativeName>
    <alternativeName>
        <fullName evidence="9">Uridine monophosphate kinase</fullName>
        <shortName evidence="9">UMP kinase</shortName>
        <shortName evidence="9">UMPK</shortName>
    </alternativeName>
</protein>
<keyword evidence="5 9" id="KW-0067">ATP-binding</keyword>
<dbReference type="NCBIfam" id="TIGR01359">
    <property type="entry name" value="UMP_CMP_kin_fam"/>
    <property type="match status" value="1"/>
</dbReference>
<dbReference type="HAMAP" id="MF_03172">
    <property type="entry name" value="Adenylate_kinase_UMP_CMP_kin"/>
    <property type="match status" value="1"/>
</dbReference>
<dbReference type="CDD" id="cd01428">
    <property type="entry name" value="ADK"/>
    <property type="match status" value="4"/>
</dbReference>
<dbReference type="CDD" id="cd22978">
    <property type="entry name" value="DD_AK5"/>
    <property type="match status" value="1"/>
</dbReference>
<dbReference type="AlphaFoldDB" id="A0A177WXU3"/>
<keyword evidence="1 9" id="KW-0963">Cytoplasm</keyword>
<dbReference type="eggNOG" id="KOG3079">
    <property type="taxonomic scope" value="Eukaryota"/>
</dbReference>
<feature type="binding site" evidence="9">
    <location>
        <begin position="219"/>
        <end position="221"/>
    </location>
    <ligand>
        <name>a ribonucleoside 5'-phosphate</name>
        <dbReference type="ChEBI" id="CHEBI:58043"/>
    </ligand>
</feature>
<dbReference type="GO" id="GO:0005737">
    <property type="term" value="C:cytoplasm"/>
    <property type="evidence" value="ECO:0007669"/>
    <property type="project" value="UniProtKB-SubCell"/>
</dbReference>
<dbReference type="EMBL" id="DS022314">
    <property type="protein sequence ID" value="OAJ44917.1"/>
    <property type="molecule type" value="Genomic_DNA"/>
</dbReference>
<dbReference type="GO" id="GO:0006221">
    <property type="term" value="P:pyrimidine nucleotide biosynthetic process"/>
    <property type="evidence" value="ECO:0007669"/>
    <property type="project" value="UniProtKB-UniRule"/>
</dbReference>
<dbReference type="InterPro" id="IPR000850">
    <property type="entry name" value="Adenylat/UMP-CMP_kin"/>
</dbReference>
<reference evidence="10 11" key="2">
    <citation type="submission" date="2016-05" db="EMBL/GenBank/DDBJ databases">
        <title>Lineage-specific infection strategies underlie the spectrum of fungal disease in amphibians.</title>
        <authorList>
            <person name="Cuomo C.A."/>
            <person name="Farrer R.A."/>
            <person name="James T."/>
            <person name="Longcore J."/>
            <person name="Birren B."/>
        </authorList>
    </citation>
    <scope>NUCLEOTIDE SEQUENCE [LARGE SCALE GENOMIC DNA]</scope>
    <source>
        <strain evidence="10 11">JEL423</strain>
    </source>
</reference>
<accession>A0A177WXU3</accession>
<feature type="binding site" evidence="9">
    <location>
        <position position="330"/>
    </location>
    <ligand>
        <name>ATP</name>
        <dbReference type="ChEBI" id="CHEBI:30616"/>
    </ligand>
</feature>
<evidence type="ECO:0000256" key="1">
    <source>
        <dbReference type="ARBA" id="ARBA00022490"/>
    </source>
</evidence>
<evidence type="ECO:0000256" key="6">
    <source>
        <dbReference type="ARBA" id="ARBA00022975"/>
    </source>
</evidence>
<dbReference type="InterPro" id="IPR033690">
    <property type="entry name" value="Adenylat_kinase_CS"/>
</dbReference>
<evidence type="ECO:0000313" key="11">
    <source>
        <dbReference type="Proteomes" id="UP000077115"/>
    </source>
</evidence>
<reference evidence="10 11" key="1">
    <citation type="submission" date="2006-10" db="EMBL/GenBank/DDBJ databases">
        <title>The Genome Sequence of Batrachochytrium dendrobatidis JEL423.</title>
        <authorList>
            <consortium name="The Broad Institute Genome Sequencing Platform"/>
            <person name="Birren B."/>
            <person name="Lander E."/>
            <person name="Galagan J."/>
            <person name="Cuomo C."/>
            <person name="Devon K."/>
            <person name="Jaffe D."/>
            <person name="Butler J."/>
            <person name="Alvarez P."/>
            <person name="Gnerre S."/>
            <person name="Grabherr M."/>
            <person name="Kleber M."/>
            <person name="Mauceli E."/>
            <person name="Brockman W."/>
            <person name="Young S."/>
            <person name="LaButti K."/>
            <person name="Sykes S."/>
            <person name="DeCaprio D."/>
            <person name="Crawford M."/>
            <person name="Koehrsen M."/>
            <person name="Engels R."/>
            <person name="Montgomery P."/>
            <person name="Pearson M."/>
            <person name="Howarth C."/>
            <person name="Larson L."/>
            <person name="White J."/>
            <person name="O'Leary S."/>
            <person name="Kodira C."/>
            <person name="Zeng Q."/>
            <person name="Yandava C."/>
            <person name="Alvarado L."/>
            <person name="Longcore J."/>
            <person name="James T."/>
        </authorList>
    </citation>
    <scope>NUCLEOTIDE SEQUENCE [LARGE SCALE GENOMIC DNA]</scope>
    <source>
        <strain evidence="10 11">JEL423</strain>
    </source>
</reference>
<dbReference type="GO" id="GO:0006207">
    <property type="term" value="P:'de novo' pyrimidine nucleobase biosynthetic process"/>
    <property type="evidence" value="ECO:0007669"/>
    <property type="project" value="InterPro"/>
</dbReference>
<dbReference type="Proteomes" id="UP000077115">
    <property type="component" value="Unassembled WGS sequence"/>
</dbReference>
<dbReference type="STRING" id="403673.A0A177WXU3"/>
<feature type="binding site" evidence="9">
    <location>
        <begin position="247"/>
        <end position="250"/>
    </location>
    <ligand>
        <name>a ribonucleoside 5'-phosphate</name>
        <dbReference type="ChEBI" id="CHEBI:58043"/>
    </ligand>
</feature>
<dbReference type="EC" id="2.7.4.14" evidence="9"/>
<keyword evidence="4 9" id="KW-0418">Kinase</keyword>
<dbReference type="GO" id="GO:0005524">
    <property type="term" value="F:ATP binding"/>
    <property type="evidence" value="ECO:0007669"/>
    <property type="project" value="UniProtKB-KW"/>
</dbReference>
<comment type="function">
    <text evidence="9">Catalyzes the phosphorylation of pyrimidine nucleoside monophosphates at the expense of ATP. Plays an important role in de novo pyrimidine nucleotide biosynthesis. Has preference for UMP and dUMP as phosphate acceptors, but can also use CMP, dCMP and AMP.</text>
</comment>